<keyword evidence="3" id="KW-0378">Hydrolase</keyword>
<evidence type="ECO:0000313" key="4">
    <source>
        <dbReference type="Proteomes" id="UP001501251"/>
    </source>
</evidence>
<comment type="caution">
    <text evidence="3">The sequence shown here is derived from an EMBL/GenBank/DDBJ whole genome shotgun (WGS) entry which is preliminary data.</text>
</comment>
<feature type="signal peptide" evidence="1">
    <location>
        <begin position="1"/>
        <end position="26"/>
    </location>
</feature>
<name>A0ABP8B6I2_9ACTN</name>
<evidence type="ECO:0000313" key="3">
    <source>
        <dbReference type="EMBL" id="GAA4199021.1"/>
    </source>
</evidence>
<keyword evidence="4" id="KW-1185">Reference proteome</keyword>
<organism evidence="3 4">
    <name type="scientific">Streptosporangium oxazolinicum</name>
    <dbReference type="NCBI Taxonomy" id="909287"/>
    <lineage>
        <taxon>Bacteria</taxon>
        <taxon>Bacillati</taxon>
        <taxon>Actinomycetota</taxon>
        <taxon>Actinomycetes</taxon>
        <taxon>Streptosporangiales</taxon>
        <taxon>Streptosporangiaceae</taxon>
        <taxon>Streptosporangium</taxon>
    </lineage>
</organism>
<reference evidence="4" key="1">
    <citation type="journal article" date="2019" name="Int. J. Syst. Evol. Microbiol.">
        <title>The Global Catalogue of Microorganisms (GCM) 10K type strain sequencing project: providing services to taxonomists for standard genome sequencing and annotation.</title>
        <authorList>
            <consortium name="The Broad Institute Genomics Platform"/>
            <consortium name="The Broad Institute Genome Sequencing Center for Infectious Disease"/>
            <person name="Wu L."/>
            <person name="Ma J."/>
        </authorList>
    </citation>
    <scope>NUCLEOTIDE SEQUENCE [LARGE SCALE GENOMIC DNA]</scope>
    <source>
        <strain evidence="4">JCM 17388</strain>
    </source>
</reference>
<keyword evidence="3" id="KW-0326">Glycosidase</keyword>
<dbReference type="Pfam" id="PF09992">
    <property type="entry name" value="NAGPA"/>
    <property type="match status" value="1"/>
</dbReference>
<feature type="chain" id="PRO_5046382706" evidence="1">
    <location>
        <begin position="27"/>
        <end position="491"/>
    </location>
</feature>
<protein>
    <submittedName>
        <fullName evidence="3">Phosphodiester glycosidase family protein</fullName>
    </submittedName>
</protein>
<sequence length="491" mass="51363">MHMSRHLVAGLTALTLTATVAIPAEAEQAGSGFPSSAFPLGVSVAPVKNQQNVAPGITLFSVKHGKSTQGWTVSALMPNGHDAGSLVTAQTVAQAVEAAGFIPEILKVVQPAAADAPSVERYMVRTGLWSFGQRAKADKVVKELKEFDVRAKTDYLGDDGTETTGPWDMRVLMVNPKVFRGSFKTSVGKSVAKRETTSSMSKLTGAIAGVNGGFFNIHTAKALQGDPVGVSVVGGRLLSEAVPGRSGLVITQGRKAHITELKTTVTAISSDGTKTEVNGINRAADADELVLYTEEFGGKTAADGGIEVVVDAAQDKVIKVRQAGGIVARGTYLLHGTGLMAVWLQEHAQGTWMKVDNKVIDLRTQQAIPLTPETYIMGGGVGLVRNGRVRITAAADGHASINMMLRRHPRTMVGIDKSGGLILATVDGRNPGVTVGASMVEAAQLMRWLGAKQAINFDGGGSSVMVVGHKAVNRPSDGAERTVGDGLFITP</sequence>
<accession>A0ABP8B6I2</accession>
<keyword evidence="1" id="KW-0732">Signal</keyword>
<evidence type="ECO:0000256" key="1">
    <source>
        <dbReference type="SAM" id="SignalP"/>
    </source>
</evidence>
<dbReference type="InterPro" id="IPR018711">
    <property type="entry name" value="NAGPA"/>
</dbReference>
<evidence type="ECO:0000259" key="2">
    <source>
        <dbReference type="Pfam" id="PF09992"/>
    </source>
</evidence>
<dbReference type="PANTHER" id="PTHR40446">
    <property type="entry name" value="N-ACETYLGLUCOSAMINE-1-PHOSPHODIESTER ALPHA-N-ACETYLGLUCOSAMINIDASE"/>
    <property type="match status" value="1"/>
</dbReference>
<dbReference type="EMBL" id="BAABAQ010000010">
    <property type="protein sequence ID" value="GAA4199021.1"/>
    <property type="molecule type" value="Genomic_DNA"/>
</dbReference>
<dbReference type="Proteomes" id="UP001501251">
    <property type="component" value="Unassembled WGS sequence"/>
</dbReference>
<dbReference type="GO" id="GO:0016798">
    <property type="term" value="F:hydrolase activity, acting on glycosyl bonds"/>
    <property type="evidence" value="ECO:0007669"/>
    <property type="project" value="UniProtKB-KW"/>
</dbReference>
<dbReference type="PANTHER" id="PTHR40446:SF2">
    <property type="entry name" value="N-ACETYLGLUCOSAMINE-1-PHOSPHODIESTER ALPHA-N-ACETYLGLUCOSAMINIDASE"/>
    <property type="match status" value="1"/>
</dbReference>
<proteinExistence type="predicted"/>
<feature type="domain" description="Phosphodiester glycosidase" evidence="2">
    <location>
        <begin position="317"/>
        <end position="489"/>
    </location>
</feature>
<gene>
    <name evidence="3" type="ORF">GCM10022252_50180</name>
</gene>